<dbReference type="EMBL" id="BSUM01000001">
    <property type="protein sequence ID" value="GMA32544.1"/>
    <property type="molecule type" value="Genomic_DNA"/>
</dbReference>
<sequence length="52" mass="5915">MTPIVRIDAERAGHRLRLVAMRRTLTLHLSSAPIVVGERLAQEMLDGLYEEE</sequence>
<gene>
    <name evidence="1" type="ORF">GCM10025875_25360</name>
</gene>
<dbReference type="AlphaFoldDB" id="A0AA38CU87"/>
<evidence type="ECO:0000313" key="1">
    <source>
        <dbReference type="EMBL" id="GMA32544.1"/>
    </source>
</evidence>
<accession>A0AA38CU87</accession>
<proteinExistence type="predicted"/>
<keyword evidence="2" id="KW-1185">Reference proteome</keyword>
<dbReference type="RefSeq" id="WP_284251221.1">
    <property type="nucleotide sequence ID" value="NZ_BSUM01000001.1"/>
</dbReference>
<reference evidence="1" key="1">
    <citation type="journal article" date="2014" name="Int. J. Syst. Evol. Microbiol.">
        <title>Complete genome sequence of Corynebacterium casei LMG S-19264T (=DSM 44701T), isolated from a smear-ripened cheese.</title>
        <authorList>
            <consortium name="US DOE Joint Genome Institute (JGI-PGF)"/>
            <person name="Walter F."/>
            <person name="Albersmeier A."/>
            <person name="Kalinowski J."/>
            <person name="Ruckert C."/>
        </authorList>
    </citation>
    <scope>NUCLEOTIDE SEQUENCE</scope>
    <source>
        <strain evidence="1">NBRC 112290</strain>
    </source>
</reference>
<dbReference type="Proteomes" id="UP001157161">
    <property type="component" value="Unassembled WGS sequence"/>
</dbReference>
<name>A0AA38CU87_9MICO</name>
<protein>
    <submittedName>
        <fullName evidence="1">Uncharacterized protein</fullName>
    </submittedName>
</protein>
<evidence type="ECO:0000313" key="2">
    <source>
        <dbReference type="Proteomes" id="UP001157161"/>
    </source>
</evidence>
<reference evidence="1" key="2">
    <citation type="submission" date="2023-02" db="EMBL/GenBank/DDBJ databases">
        <authorList>
            <person name="Sun Q."/>
            <person name="Mori K."/>
        </authorList>
    </citation>
    <scope>NUCLEOTIDE SEQUENCE</scope>
    <source>
        <strain evidence="1">NBRC 112290</strain>
    </source>
</reference>
<organism evidence="1 2">
    <name type="scientific">Litorihabitans aurantiacus</name>
    <dbReference type="NCBI Taxonomy" id="1930061"/>
    <lineage>
        <taxon>Bacteria</taxon>
        <taxon>Bacillati</taxon>
        <taxon>Actinomycetota</taxon>
        <taxon>Actinomycetes</taxon>
        <taxon>Micrococcales</taxon>
        <taxon>Beutenbergiaceae</taxon>
        <taxon>Litorihabitans</taxon>
    </lineage>
</organism>
<comment type="caution">
    <text evidence="1">The sequence shown here is derived from an EMBL/GenBank/DDBJ whole genome shotgun (WGS) entry which is preliminary data.</text>
</comment>